<accession>A0ABD1YU67</accession>
<proteinExistence type="predicted"/>
<reference evidence="2 3" key="1">
    <citation type="submission" date="2024-09" db="EMBL/GenBank/DDBJ databases">
        <title>Chromosome-scale assembly of Riccia fluitans.</title>
        <authorList>
            <person name="Paukszto L."/>
            <person name="Sawicki J."/>
            <person name="Karawczyk K."/>
            <person name="Piernik-Szablinska J."/>
            <person name="Szczecinska M."/>
            <person name="Mazdziarz M."/>
        </authorList>
    </citation>
    <scope>NUCLEOTIDE SEQUENCE [LARGE SCALE GENOMIC DNA]</scope>
    <source>
        <strain evidence="2">Rf_01</strain>
        <tissue evidence="2">Aerial parts of the thallus</tissue>
    </source>
</reference>
<keyword evidence="3" id="KW-1185">Reference proteome</keyword>
<protein>
    <submittedName>
        <fullName evidence="2">Uncharacterized protein</fullName>
    </submittedName>
</protein>
<evidence type="ECO:0000313" key="2">
    <source>
        <dbReference type="EMBL" id="KAL2634316.1"/>
    </source>
</evidence>
<sequence>MSGIRRRNSRQSDVPAEERPSQRRRCATSPNYELPHDEAMETIDRLVQGEETNSGVGAIVQIIPTLQSMAMQPVVLLGCPVRLPLVLRSCHC</sequence>
<dbReference type="Proteomes" id="UP001605036">
    <property type="component" value="Unassembled WGS sequence"/>
</dbReference>
<name>A0ABD1YU67_9MARC</name>
<organism evidence="2 3">
    <name type="scientific">Riccia fluitans</name>
    <dbReference type="NCBI Taxonomy" id="41844"/>
    <lineage>
        <taxon>Eukaryota</taxon>
        <taxon>Viridiplantae</taxon>
        <taxon>Streptophyta</taxon>
        <taxon>Embryophyta</taxon>
        <taxon>Marchantiophyta</taxon>
        <taxon>Marchantiopsida</taxon>
        <taxon>Marchantiidae</taxon>
        <taxon>Marchantiales</taxon>
        <taxon>Ricciaceae</taxon>
        <taxon>Riccia</taxon>
    </lineage>
</organism>
<comment type="caution">
    <text evidence="2">The sequence shown here is derived from an EMBL/GenBank/DDBJ whole genome shotgun (WGS) entry which is preliminary data.</text>
</comment>
<feature type="region of interest" description="Disordered" evidence="1">
    <location>
        <begin position="1"/>
        <end position="33"/>
    </location>
</feature>
<evidence type="ECO:0000313" key="3">
    <source>
        <dbReference type="Proteomes" id="UP001605036"/>
    </source>
</evidence>
<dbReference type="AlphaFoldDB" id="A0ABD1YU67"/>
<evidence type="ECO:0000256" key="1">
    <source>
        <dbReference type="SAM" id="MobiDB-lite"/>
    </source>
</evidence>
<dbReference type="EMBL" id="JBHFFA010000003">
    <property type="protein sequence ID" value="KAL2634316.1"/>
    <property type="molecule type" value="Genomic_DNA"/>
</dbReference>
<gene>
    <name evidence="2" type="ORF">R1flu_005795</name>
</gene>